<name>A0AAV1JXF1_9NEOP</name>
<feature type="transmembrane region" description="Helical" evidence="11">
    <location>
        <begin position="276"/>
        <end position="295"/>
    </location>
</feature>
<dbReference type="CDD" id="cd21443">
    <property type="entry name" value="SNARE_NTD_STX6_STX10"/>
    <property type="match status" value="1"/>
</dbReference>
<dbReference type="SUPFAM" id="SSF58038">
    <property type="entry name" value="SNARE fusion complex"/>
    <property type="match status" value="1"/>
</dbReference>
<dbReference type="Gene3D" id="1.20.58.90">
    <property type="match status" value="1"/>
</dbReference>
<evidence type="ECO:0000256" key="9">
    <source>
        <dbReference type="SAM" id="Coils"/>
    </source>
</evidence>
<evidence type="ECO:0000256" key="10">
    <source>
        <dbReference type="SAM" id="MobiDB-lite"/>
    </source>
</evidence>
<reference evidence="13 14" key="1">
    <citation type="submission" date="2023-11" db="EMBL/GenBank/DDBJ databases">
        <authorList>
            <person name="Okamura Y."/>
        </authorList>
    </citation>
    <scope>NUCLEOTIDE SEQUENCE [LARGE SCALE GENOMIC DNA]</scope>
</reference>
<comment type="caution">
    <text evidence="13">The sequence shown here is derived from an EMBL/GenBank/DDBJ whole genome shotgun (WGS) entry which is preliminary data.</text>
</comment>
<keyword evidence="5 11" id="KW-1133">Transmembrane helix</keyword>
<evidence type="ECO:0000256" key="1">
    <source>
        <dbReference type="ARBA" id="ARBA00009063"/>
    </source>
</evidence>
<evidence type="ECO:0000256" key="3">
    <source>
        <dbReference type="ARBA" id="ARBA00022692"/>
    </source>
</evidence>
<dbReference type="GO" id="GO:0016020">
    <property type="term" value="C:membrane"/>
    <property type="evidence" value="ECO:0007669"/>
    <property type="project" value="InterPro"/>
</dbReference>
<keyword evidence="2" id="KW-0813">Transport</keyword>
<dbReference type="InterPro" id="IPR010989">
    <property type="entry name" value="SNARE"/>
</dbReference>
<dbReference type="Pfam" id="PF09177">
    <property type="entry name" value="STX6_10_61_N"/>
    <property type="match status" value="1"/>
</dbReference>
<protein>
    <recommendedName>
        <fullName evidence="12">t-SNARE coiled-coil homology domain-containing protein</fullName>
    </recommendedName>
</protein>
<dbReference type="Proteomes" id="UP001497472">
    <property type="component" value="Unassembled WGS sequence"/>
</dbReference>
<sequence length="296" mass="34101">MAAWTYYTTKTKSVLILQIYKNLIQRQYLRTWTREEIASIPLNCSRSEVFRALNKTRGLYLRWQELSTSPILPNTAEVEWTSIELRNALRSIEWDLEDLEDTIGIAEKNSSKFKIDHKEICDRRSFIQATKQEVQVMKVKMSMDRNLDSDGTQREPLLNDGSPVPFRSMQWSSTPKISRYSKLASQTDSPSKFEDFENVPTTQDHLISIQDEELSMINDSVSSLKSISTHIGNELDEHAVMLEDLSSEMDITDSQMYTTILHVSKALHLDTDRGQWAFIVFLMMLLLIGIIVAIVL</sequence>
<proteinExistence type="inferred from homology"/>
<keyword evidence="14" id="KW-1185">Reference proteome</keyword>
<evidence type="ECO:0000256" key="4">
    <source>
        <dbReference type="ARBA" id="ARBA00022927"/>
    </source>
</evidence>
<dbReference type="FunFam" id="1.20.58.90:FF:000004">
    <property type="entry name" value="Syntaxin 10"/>
    <property type="match status" value="1"/>
</dbReference>
<dbReference type="CDD" id="cd15851">
    <property type="entry name" value="SNARE_Syntaxin6"/>
    <property type="match status" value="1"/>
</dbReference>
<dbReference type="PROSITE" id="PS50192">
    <property type="entry name" value="T_SNARE"/>
    <property type="match status" value="1"/>
</dbReference>
<dbReference type="EMBL" id="CAVLEF010000265">
    <property type="protein sequence ID" value="CAK1554210.1"/>
    <property type="molecule type" value="Genomic_DNA"/>
</dbReference>
<dbReference type="PANTHER" id="PTHR12791">
    <property type="entry name" value="GOLGI SNARE BET1-RELATED"/>
    <property type="match status" value="1"/>
</dbReference>
<evidence type="ECO:0000256" key="7">
    <source>
        <dbReference type="ARBA" id="ARBA00023136"/>
    </source>
</evidence>
<gene>
    <name evidence="13" type="ORF">LNINA_LOCUS13140</name>
</gene>
<dbReference type="GO" id="GO:0005794">
    <property type="term" value="C:Golgi apparatus"/>
    <property type="evidence" value="ECO:0007669"/>
    <property type="project" value="UniProtKB-SubCell"/>
</dbReference>
<comment type="subcellular location">
    <subcellularLocation>
        <location evidence="8">Golgi apparatus</location>
        <location evidence="8">trans-Golgi network membrane</location>
        <topology evidence="8">Single-pass type IV membrane protein</topology>
    </subcellularLocation>
</comment>
<dbReference type="SUPFAM" id="SSF47661">
    <property type="entry name" value="t-snare proteins"/>
    <property type="match status" value="1"/>
</dbReference>
<dbReference type="InterPro" id="IPR000727">
    <property type="entry name" value="T_SNARE_dom"/>
</dbReference>
<evidence type="ECO:0000256" key="8">
    <source>
        <dbReference type="ARBA" id="ARBA00037801"/>
    </source>
</evidence>
<keyword evidence="6" id="KW-0333">Golgi apparatus</keyword>
<organism evidence="13 14">
    <name type="scientific">Leptosia nina</name>
    <dbReference type="NCBI Taxonomy" id="320188"/>
    <lineage>
        <taxon>Eukaryota</taxon>
        <taxon>Metazoa</taxon>
        <taxon>Ecdysozoa</taxon>
        <taxon>Arthropoda</taxon>
        <taxon>Hexapoda</taxon>
        <taxon>Insecta</taxon>
        <taxon>Pterygota</taxon>
        <taxon>Neoptera</taxon>
        <taxon>Endopterygota</taxon>
        <taxon>Lepidoptera</taxon>
        <taxon>Glossata</taxon>
        <taxon>Ditrysia</taxon>
        <taxon>Papilionoidea</taxon>
        <taxon>Pieridae</taxon>
        <taxon>Pierinae</taxon>
        <taxon>Leptosia</taxon>
    </lineage>
</organism>
<dbReference type="Gene3D" id="1.20.5.110">
    <property type="match status" value="1"/>
</dbReference>
<feature type="coiled-coil region" evidence="9">
    <location>
        <begin position="82"/>
        <end position="109"/>
    </location>
</feature>
<keyword evidence="9" id="KW-0175">Coiled coil</keyword>
<evidence type="ECO:0000256" key="11">
    <source>
        <dbReference type="SAM" id="Phobius"/>
    </source>
</evidence>
<keyword evidence="4" id="KW-0653">Protein transport</keyword>
<accession>A0AAV1JXF1</accession>
<evidence type="ECO:0000256" key="6">
    <source>
        <dbReference type="ARBA" id="ARBA00023034"/>
    </source>
</evidence>
<keyword evidence="3 11" id="KW-0812">Transmembrane</keyword>
<evidence type="ECO:0000313" key="14">
    <source>
        <dbReference type="Proteomes" id="UP001497472"/>
    </source>
</evidence>
<feature type="region of interest" description="Disordered" evidence="10">
    <location>
        <begin position="146"/>
        <end position="166"/>
    </location>
</feature>
<feature type="domain" description="T-SNARE coiled-coil homology" evidence="12">
    <location>
        <begin position="204"/>
        <end position="266"/>
    </location>
</feature>
<keyword evidence="7 11" id="KW-0472">Membrane</keyword>
<evidence type="ECO:0000256" key="2">
    <source>
        <dbReference type="ARBA" id="ARBA00022448"/>
    </source>
</evidence>
<evidence type="ECO:0000256" key="5">
    <source>
        <dbReference type="ARBA" id="ARBA00022989"/>
    </source>
</evidence>
<dbReference type="AlphaFoldDB" id="A0AAV1JXF1"/>
<comment type="similarity">
    <text evidence="1">Belongs to the syntaxin family.</text>
</comment>
<dbReference type="GO" id="GO:0015031">
    <property type="term" value="P:protein transport"/>
    <property type="evidence" value="ECO:0007669"/>
    <property type="project" value="UniProtKB-KW"/>
</dbReference>
<dbReference type="SMART" id="SM00397">
    <property type="entry name" value="t_SNARE"/>
    <property type="match status" value="1"/>
</dbReference>
<evidence type="ECO:0000259" key="12">
    <source>
        <dbReference type="PROSITE" id="PS50192"/>
    </source>
</evidence>
<dbReference type="InterPro" id="IPR015260">
    <property type="entry name" value="Syntaxin-6/10/61_N"/>
</dbReference>
<evidence type="ECO:0000313" key="13">
    <source>
        <dbReference type="EMBL" id="CAK1554210.1"/>
    </source>
</evidence>
<dbReference type="GO" id="GO:0048193">
    <property type="term" value="P:Golgi vesicle transport"/>
    <property type="evidence" value="ECO:0007669"/>
    <property type="project" value="InterPro"/>
</dbReference>